<gene>
    <name evidence="1" type="ORF">FA13DRAFT_1788248</name>
</gene>
<sequence length="231" mass="26851">MQEMMQERRQPEAIQFKTVFCTTTTLFNQDVKQSRRGRGSDTEEDDEDAIFAELEEEIENDSNYSVREQAMSILKNEMERVKDLQANQHGTYGEITDEKEVIRATAREKRCVVHFYHSQFKRCEIMDKHLARLAEKYFNTRFFRVFVENIPWLVEKLQIKVLPCVVAFVNGVTADRLVGFEELGNADNFDTAVLELRLSQCGVIQKAGSNRDPLYKVASKKSNDDDDEFDI</sequence>
<dbReference type="STRING" id="71717.A0A4Y7TNU6"/>
<dbReference type="Proteomes" id="UP000298030">
    <property type="component" value="Unassembled WGS sequence"/>
</dbReference>
<dbReference type="EMBL" id="QPFP01000007">
    <property type="protein sequence ID" value="TEB35631.1"/>
    <property type="molecule type" value="Genomic_DNA"/>
</dbReference>
<evidence type="ECO:0000313" key="1">
    <source>
        <dbReference type="EMBL" id="TEB35631.1"/>
    </source>
</evidence>
<name>A0A4Y7TNU6_COPMI</name>
<keyword evidence="2" id="KW-1185">Reference proteome</keyword>
<dbReference type="Gene3D" id="3.40.30.10">
    <property type="entry name" value="Glutaredoxin"/>
    <property type="match status" value="1"/>
</dbReference>
<proteinExistence type="predicted"/>
<comment type="caution">
    <text evidence="1">The sequence shown here is derived from an EMBL/GenBank/DDBJ whole genome shotgun (WGS) entry which is preliminary data.</text>
</comment>
<dbReference type="InterPro" id="IPR036249">
    <property type="entry name" value="Thioredoxin-like_sf"/>
</dbReference>
<protein>
    <submittedName>
        <fullName evidence="1">GTPase inhibitor</fullName>
    </submittedName>
</protein>
<evidence type="ECO:0000313" key="2">
    <source>
        <dbReference type="Proteomes" id="UP000298030"/>
    </source>
</evidence>
<dbReference type="SUPFAM" id="SSF52833">
    <property type="entry name" value="Thioredoxin-like"/>
    <property type="match status" value="1"/>
</dbReference>
<dbReference type="CDD" id="cd02989">
    <property type="entry name" value="Phd_like_TxnDC9"/>
    <property type="match status" value="1"/>
</dbReference>
<dbReference type="OrthoDB" id="10257948at2759"/>
<accession>A0A4Y7TNU6</accession>
<organism evidence="1 2">
    <name type="scientific">Coprinellus micaceus</name>
    <name type="common">Glistening ink-cap mushroom</name>
    <name type="synonym">Coprinus micaceus</name>
    <dbReference type="NCBI Taxonomy" id="71717"/>
    <lineage>
        <taxon>Eukaryota</taxon>
        <taxon>Fungi</taxon>
        <taxon>Dikarya</taxon>
        <taxon>Basidiomycota</taxon>
        <taxon>Agaricomycotina</taxon>
        <taxon>Agaricomycetes</taxon>
        <taxon>Agaricomycetidae</taxon>
        <taxon>Agaricales</taxon>
        <taxon>Agaricineae</taxon>
        <taxon>Psathyrellaceae</taxon>
        <taxon>Coprinellus</taxon>
    </lineage>
</organism>
<reference evidence="1 2" key="1">
    <citation type="journal article" date="2019" name="Nat. Ecol. Evol.">
        <title>Megaphylogeny resolves global patterns of mushroom evolution.</title>
        <authorList>
            <person name="Varga T."/>
            <person name="Krizsan K."/>
            <person name="Foldi C."/>
            <person name="Dima B."/>
            <person name="Sanchez-Garcia M."/>
            <person name="Sanchez-Ramirez S."/>
            <person name="Szollosi G.J."/>
            <person name="Szarkandi J.G."/>
            <person name="Papp V."/>
            <person name="Albert L."/>
            <person name="Andreopoulos W."/>
            <person name="Angelini C."/>
            <person name="Antonin V."/>
            <person name="Barry K.W."/>
            <person name="Bougher N.L."/>
            <person name="Buchanan P."/>
            <person name="Buyck B."/>
            <person name="Bense V."/>
            <person name="Catcheside P."/>
            <person name="Chovatia M."/>
            <person name="Cooper J."/>
            <person name="Damon W."/>
            <person name="Desjardin D."/>
            <person name="Finy P."/>
            <person name="Geml J."/>
            <person name="Haridas S."/>
            <person name="Hughes K."/>
            <person name="Justo A."/>
            <person name="Karasinski D."/>
            <person name="Kautmanova I."/>
            <person name="Kiss B."/>
            <person name="Kocsube S."/>
            <person name="Kotiranta H."/>
            <person name="LaButti K.M."/>
            <person name="Lechner B.E."/>
            <person name="Liimatainen K."/>
            <person name="Lipzen A."/>
            <person name="Lukacs Z."/>
            <person name="Mihaltcheva S."/>
            <person name="Morgado L.N."/>
            <person name="Niskanen T."/>
            <person name="Noordeloos M.E."/>
            <person name="Ohm R.A."/>
            <person name="Ortiz-Santana B."/>
            <person name="Ovrebo C."/>
            <person name="Racz N."/>
            <person name="Riley R."/>
            <person name="Savchenko A."/>
            <person name="Shiryaev A."/>
            <person name="Soop K."/>
            <person name="Spirin V."/>
            <person name="Szebenyi C."/>
            <person name="Tomsovsky M."/>
            <person name="Tulloss R.E."/>
            <person name="Uehling J."/>
            <person name="Grigoriev I.V."/>
            <person name="Vagvolgyi C."/>
            <person name="Papp T."/>
            <person name="Martin F.M."/>
            <person name="Miettinen O."/>
            <person name="Hibbett D.S."/>
            <person name="Nagy L.G."/>
        </authorList>
    </citation>
    <scope>NUCLEOTIDE SEQUENCE [LARGE SCALE GENOMIC DNA]</scope>
    <source>
        <strain evidence="1 2">FP101781</strain>
    </source>
</reference>
<dbReference type="PANTHER" id="PTHR21148">
    <property type="entry name" value="THIOREDOXIN DOMAIN-CONTAINING PROTEIN 9"/>
    <property type="match status" value="1"/>
</dbReference>
<dbReference type="AlphaFoldDB" id="A0A4Y7TNU6"/>